<gene>
    <name evidence="1" type="ORF">TUBRATIS_23480</name>
</gene>
<evidence type="ECO:0000313" key="1">
    <source>
        <dbReference type="EMBL" id="RVD91202.1"/>
    </source>
</evidence>
<protein>
    <submittedName>
        <fullName evidence="1">Uncharacterized protein</fullName>
    </submittedName>
</protein>
<comment type="caution">
    <text evidence="1">The sequence shown here is derived from an EMBL/GenBank/DDBJ whole genome shotgun (WGS) entry which is preliminary data.</text>
</comment>
<accession>A0A437AJB5</accession>
<reference evidence="1 2" key="1">
    <citation type="submission" date="2018-10" db="EMBL/GenBank/DDBJ databases">
        <title>Draft genome sequence of the microsporidian Tubulinosema ratisbonensis.</title>
        <authorList>
            <person name="Polonais V."/>
            <person name="Peyretaillade E."/>
            <person name="Niehus S."/>
            <person name="Wawrzyniak I."/>
            <person name="Franchet A."/>
            <person name="Gaspin C."/>
            <person name="Reichstadt M."/>
            <person name="Belser C."/>
            <person name="Labadie K."/>
            <person name="Delbac F."/>
            <person name="Ferrandon D."/>
        </authorList>
    </citation>
    <scope>NUCLEOTIDE SEQUENCE [LARGE SCALE GENOMIC DNA]</scope>
    <source>
        <strain evidence="1 2">Franzen</strain>
    </source>
</reference>
<dbReference type="EMBL" id="RCSS01000609">
    <property type="protein sequence ID" value="RVD91202.1"/>
    <property type="molecule type" value="Genomic_DNA"/>
</dbReference>
<evidence type="ECO:0000313" key="2">
    <source>
        <dbReference type="Proteomes" id="UP000282876"/>
    </source>
</evidence>
<sequence length="299" mass="36134">MKSLKKKIKVLSKYLFKDTLSIEDDEIRNLCINRYKIYKHKSIVDEIKEYNLFRVIEKDLIVLEPTNINFDIYSVEPNNIFLSNKENEKLFKNIKNIPENTFFDECFSFIILNYEKSKFDYLKTRLELFKRKNQNIYPENELSNETFKQQNLFLIKEIRKQVLFNEVVSLYNLIKKGFFFSKIITALKILSEEKFIAGFKSIYSLETIHLNDFLKKKLNINLSDYGITVKNNVIDEYYSYFFNYIYFLFVTKGSHQKETLLTKCDFFTENELLDFFYIFSNIFRIEHCDNSYFVELIDQ</sequence>
<dbReference type="VEuPathDB" id="MicrosporidiaDB:TUBRATIS_23480"/>
<keyword evidence="2" id="KW-1185">Reference proteome</keyword>
<dbReference type="Proteomes" id="UP000282876">
    <property type="component" value="Unassembled WGS sequence"/>
</dbReference>
<organism evidence="1 2">
    <name type="scientific">Tubulinosema ratisbonensis</name>
    <dbReference type="NCBI Taxonomy" id="291195"/>
    <lineage>
        <taxon>Eukaryota</taxon>
        <taxon>Fungi</taxon>
        <taxon>Fungi incertae sedis</taxon>
        <taxon>Microsporidia</taxon>
        <taxon>Tubulinosematoidea</taxon>
        <taxon>Tubulinosematidae</taxon>
        <taxon>Tubulinosema</taxon>
    </lineage>
</organism>
<name>A0A437AJB5_9MICR</name>
<proteinExistence type="predicted"/>
<dbReference type="AlphaFoldDB" id="A0A437AJB5"/>